<evidence type="ECO:0000313" key="3">
    <source>
        <dbReference type="Proteomes" id="UP001215598"/>
    </source>
</evidence>
<keyword evidence="3" id="KW-1185">Reference proteome</keyword>
<comment type="caution">
    <text evidence="2">The sequence shown here is derived from an EMBL/GenBank/DDBJ whole genome shotgun (WGS) entry which is preliminary data.</text>
</comment>
<name>A0AAD7MZL3_9AGAR</name>
<sequence>MEQVPGWRKITNVVHLAGSKMYCQLWHAGRLTSGKPGGPQPNYEPSAIPARGRSLCFNFLPSTSEFGTRKEILDPSAIVTQFKHAAKNANTRSGRFSDKWGGSSENRARFGLEVLKSLVEVFGSNVSLKISPGGGFHDMGMPLQETIDTFSYFISEADKLRLSYITLFRYIPRLDPIIDESRKERGTSHELLSTYAKLTTNAKIFIVGGVTPEEAEMLVRTNQVHGVFFETSWLTHPDLAKRIRHGKSINNMLAVPHLYGDVDVDPRIGYTDYSAVTY</sequence>
<evidence type="ECO:0000313" key="2">
    <source>
        <dbReference type="EMBL" id="KAJ7737724.1"/>
    </source>
</evidence>
<proteinExistence type="predicted"/>
<dbReference type="PANTHER" id="PTHR22893:SF91">
    <property type="entry name" value="NADPH DEHYDROGENASE 2-RELATED"/>
    <property type="match status" value="1"/>
</dbReference>
<dbReference type="AlphaFoldDB" id="A0AAD7MZL3"/>
<reference evidence="2" key="1">
    <citation type="submission" date="2023-03" db="EMBL/GenBank/DDBJ databases">
        <title>Massive genome expansion in bonnet fungi (Mycena s.s.) driven by repeated elements and novel gene families across ecological guilds.</title>
        <authorList>
            <consortium name="Lawrence Berkeley National Laboratory"/>
            <person name="Harder C.B."/>
            <person name="Miyauchi S."/>
            <person name="Viragh M."/>
            <person name="Kuo A."/>
            <person name="Thoen E."/>
            <person name="Andreopoulos B."/>
            <person name="Lu D."/>
            <person name="Skrede I."/>
            <person name="Drula E."/>
            <person name="Henrissat B."/>
            <person name="Morin E."/>
            <person name="Kohler A."/>
            <person name="Barry K."/>
            <person name="LaButti K."/>
            <person name="Morin E."/>
            <person name="Salamov A."/>
            <person name="Lipzen A."/>
            <person name="Mereny Z."/>
            <person name="Hegedus B."/>
            <person name="Baldrian P."/>
            <person name="Stursova M."/>
            <person name="Weitz H."/>
            <person name="Taylor A."/>
            <person name="Grigoriev I.V."/>
            <person name="Nagy L.G."/>
            <person name="Martin F."/>
            <person name="Kauserud H."/>
        </authorList>
    </citation>
    <scope>NUCLEOTIDE SEQUENCE</scope>
    <source>
        <strain evidence="2">CBHHK182m</strain>
    </source>
</reference>
<dbReference type="Gene3D" id="3.20.20.70">
    <property type="entry name" value="Aldolase class I"/>
    <property type="match status" value="2"/>
</dbReference>
<organism evidence="2 3">
    <name type="scientific">Mycena metata</name>
    <dbReference type="NCBI Taxonomy" id="1033252"/>
    <lineage>
        <taxon>Eukaryota</taxon>
        <taxon>Fungi</taxon>
        <taxon>Dikarya</taxon>
        <taxon>Basidiomycota</taxon>
        <taxon>Agaricomycotina</taxon>
        <taxon>Agaricomycetes</taxon>
        <taxon>Agaricomycetidae</taxon>
        <taxon>Agaricales</taxon>
        <taxon>Marasmiineae</taxon>
        <taxon>Mycenaceae</taxon>
        <taxon>Mycena</taxon>
    </lineage>
</organism>
<dbReference type="InterPro" id="IPR045247">
    <property type="entry name" value="Oye-like"/>
</dbReference>
<dbReference type="PANTHER" id="PTHR22893">
    <property type="entry name" value="NADH OXIDOREDUCTASE-RELATED"/>
    <property type="match status" value="1"/>
</dbReference>
<evidence type="ECO:0000259" key="1">
    <source>
        <dbReference type="Pfam" id="PF00724"/>
    </source>
</evidence>
<protein>
    <recommendedName>
        <fullName evidence="1">NADH:flavin oxidoreductase/NADH oxidase N-terminal domain-containing protein</fullName>
    </recommendedName>
</protein>
<dbReference type="GO" id="GO:0016491">
    <property type="term" value="F:oxidoreductase activity"/>
    <property type="evidence" value="ECO:0007669"/>
    <property type="project" value="InterPro"/>
</dbReference>
<dbReference type="SUPFAM" id="SSF51395">
    <property type="entry name" value="FMN-linked oxidoreductases"/>
    <property type="match status" value="1"/>
</dbReference>
<gene>
    <name evidence="2" type="ORF">B0H16DRAFT_1695014</name>
</gene>
<dbReference type="InterPro" id="IPR001155">
    <property type="entry name" value="OxRdtase_FMN_N"/>
</dbReference>
<dbReference type="GO" id="GO:0010181">
    <property type="term" value="F:FMN binding"/>
    <property type="evidence" value="ECO:0007669"/>
    <property type="project" value="InterPro"/>
</dbReference>
<feature type="domain" description="NADH:flavin oxidoreductase/NADH oxidase N-terminal" evidence="1">
    <location>
        <begin position="92"/>
        <end position="247"/>
    </location>
</feature>
<accession>A0AAD7MZL3</accession>
<dbReference type="Proteomes" id="UP001215598">
    <property type="component" value="Unassembled WGS sequence"/>
</dbReference>
<dbReference type="EMBL" id="JARKIB010000115">
    <property type="protein sequence ID" value="KAJ7737724.1"/>
    <property type="molecule type" value="Genomic_DNA"/>
</dbReference>
<dbReference type="InterPro" id="IPR013785">
    <property type="entry name" value="Aldolase_TIM"/>
</dbReference>
<dbReference type="Pfam" id="PF00724">
    <property type="entry name" value="Oxidored_FMN"/>
    <property type="match status" value="1"/>
</dbReference>